<dbReference type="PANTHER" id="PTHR47053">
    <property type="entry name" value="MUREIN DD-ENDOPEPTIDASE MEPH-RELATED"/>
    <property type="match status" value="1"/>
</dbReference>
<dbReference type="AlphaFoldDB" id="A0A1G2HZC4"/>
<reference evidence="6 7" key="1">
    <citation type="journal article" date="2016" name="Nat. Commun.">
        <title>Thousands of microbial genomes shed light on interconnected biogeochemical processes in an aquifer system.</title>
        <authorList>
            <person name="Anantharaman K."/>
            <person name="Brown C.T."/>
            <person name="Hug L.A."/>
            <person name="Sharon I."/>
            <person name="Castelle C.J."/>
            <person name="Probst A.J."/>
            <person name="Thomas B.C."/>
            <person name="Singh A."/>
            <person name="Wilkins M.J."/>
            <person name="Karaoz U."/>
            <person name="Brodie E.L."/>
            <person name="Williams K.H."/>
            <person name="Hubbard S.S."/>
            <person name="Banfield J.F."/>
        </authorList>
    </citation>
    <scope>NUCLEOTIDE SEQUENCE [LARGE SCALE GENOMIC DNA]</scope>
</reference>
<dbReference type="EMBL" id="MHOT01000027">
    <property type="protein sequence ID" value="OGZ67902.1"/>
    <property type="molecule type" value="Genomic_DNA"/>
</dbReference>
<evidence type="ECO:0000256" key="4">
    <source>
        <dbReference type="ARBA" id="ARBA00022807"/>
    </source>
</evidence>
<evidence type="ECO:0000259" key="5">
    <source>
        <dbReference type="PROSITE" id="PS51935"/>
    </source>
</evidence>
<sequence length="201" mass="22838">MIYQKVDNRCAFTLAIANLDVSRNNILKVLIKKGFEIKNTDIIKSARQLIGNSRYRKGARMSEAPLMVDCSSFIKWLYGICGIWLPRNLFLWQDLGERVNFGDTVDFDKSTEGDIIFTTDVNYIGVGHVGLATGKNTMIHATNHAGVEEISFDSLVKQRLICMIRRIIPDNLETITLLLPAEEEIETSDDIEWLVRNSITR</sequence>
<dbReference type="PANTHER" id="PTHR47053:SF1">
    <property type="entry name" value="MUREIN DD-ENDOPEPTIDASE MEPH-RELATED"/>
    <property type="match status" value="1"/>
</dbReference>
<dbReference type="InterPro" id="IPR051202">
    <property type="entry name" value="Peptidase_C40"/>
</dbReference>
<gene>
    <name evidence="6" type="ORF">A3D44_00120</name>
</gene>
<name>A0A1G2HZC4_9BACT</name>
<dbReference type="Proteomes" id="UP000178820">
    <property type="component" value="Unassembled WGS sequence"/>
</dbReference>
<comment type="similarity">
    <text evidence="1">Belongs to the peptidase C40 family.</text>
</comment>
<evidence type="ECO:0000256" key="3">
    <source>
        <dbReference type="ARBA" id="ARBA00022801"/>
    </source>
</evidence>
<dbReference type="SUPFAM" id="SSF54001">
    <property type="entry name" value="Cysteine proteinases"/>
    <property type="match status" value="1"/>
</dbReference>
<feature type="domain" description="NlpC/P60" evidence="5">
    <location>
        <begin position="36"/>
        <end position="168"/>
    </location>
</feature>
<organism evidence="6 7">
    <name type="scientific">Candidatus Staskawiczbacteria bacterium RIFCSPHIGHO2_02_FULL_42_22</name>
    <dbReference type="NCBI Taxonomy" id="1802207"/>
    <lineage>
        <taxon>Bacteria</taxon>
        <taxon>Candidatus Staskawicziibacteriota</taxon>
    </lineage>
</organism>
<evidence type="ECO:0000313" key="7">
    <source>
        <dbReference type="Proteomes" id="UP000178820"/>
    </source>
</evidence>
<dbReference type="STRING" id="1802207.A3D44_00120"/>
<keyword evidence="3" id="KW-0378">Hydrolase</keyword>
<evidence type="ECO:0000256" key="2">
    <source>
        <dbReference type="ARBA" id="ARBA00022670"/>
    </source>
</evidence>
<dbReference type="Pfam" id="PF00877">
    <property type="entry name" value="NLPC_P60"/>
    <property type="match status" value="1"/>
</dbReference>
<keyword evidence="2" id="KW-0645">Protease</keyword>
<comment type="caution">
    <text evidence="6">The sequence shown here is derived from an EMBL/GenBank/DDBJ whole genome shotgun (WGS) entry which is preliminary data.</text>
</comment>
<dbReference type="InterPro" id="IPR038765">
    <property type="entry name" value="Papain-like_cys_pep_sf"/>
</dbReference>
<evidence type="ECO:0000256" key="1">
    <source>
        <dbReference type="ARBA" id="ARBA00007074"/>
    </source>
</evidence>
<dbReference type="GO" id="GO:0008234">
    <property type="term" value="F:cysteine-type peptidase activity"/>
    <property type="evidence" value="ECO:0007669"/>
    <property type="project" value="UniProtKB-KW"/>
</dbReference>
<keyword evidence="4" id="KW-0788">Thiol protease</keyword>
<dbReference type="InterPro" id="IPR000064">
    <property type="entry name" value="NLP_P60_dom"/>
</dbReference>
<dbReference type="PROSITE" id="PS51935">
    <property type="entry name" value="NLPC_P60"/>
    <property type="match status" value="1"/>
</dbReference>
<evidence type="ECO:0000313" key="6">
    <source>
        <dbReference type="EMBL" id="OGZ67902.1"/>
    </source>
</evidence>
<dbReference type="Gene3D" id="3.90.1720.10">
    <property type="entry name" value="endopeptidase domain like (from Nostoc punctiforme)"/>
    <property type="match status" value="1"/>
</dbReference>
<accession>A0A1G2HZC4</accession>
<dbReference type="GO" id="GO:0006508">
    <property type="term" value="P:proteolysis"/>
    <property type="evidence" value="ECO:0007669"/>
    <property type="project" value="UniProtKB-KW"/>
</dbReference>
<proteinExistence type="inferred from homology"/>
<protein>
    <recommendedName>
        <fullName evidence="5">NlpC/P60 domain-containing protein</fullName>
    </recommendedName>
</protein>